<feature type="non-terminal residue" evidence="1">
    <location>
        <position position="1"/>
    </location>
</feature>
<protein>
    <submittedName>
        <fullName evidence="1">Uncharacterized protein</fullName>
    </submittedName>
</protein>
<proteinExistence type="predicted"/>
<dbReference type="EMBL" id="JARKIE010000030">
    <property type="protein sequence ID" value="KAJ7697369.1"/>
    <property type="molecule type" value="Genomic_DNA"/>
</dbReference>
<comment type="caution">
    <text evidence="1">The sequence shown here is derived from an EMBL/GenBank/DDBJ whole genome shotgun (WGS) entry which is preliminary data.</text>
</comment>
<dbReference type="AlphaFoldDB" id="A0AAD7DTI2"/>
<organism evidence="1 2">
    <name type="scientific">Mycena rosella</name>
    <name type="common">Pink bonnet</name>
    <name type="synonym">Agaricus rosellus</name>
    <dbReference type="NCBI Taxonomy" id="1033263"/>
    <lineage>
        <taxon>Eukaryota</taxon>
        <taxon>Fungi</taxon>
        <taxon>Dikarya</taxon>
        <taxon>Basidiomycota</taxon>
        <taxon>Agaricomycotina</taxon>
        <taxon>Agaricomycetes</taxon>
        <taxon>Agaricomycetidae</taxon>
        <taxon>Agaricales</taxon>
        <taxon>Marasmiineae</taxon>
        <taxon>Mycenaceae</taxon>
        <taxon>Mycena</taxon>
    </lineage>
</organism>
<name>A0AAD7DTI2_MYCRO</name>
<evidence type="ECO:0000313" key="2">
    <source>
        <dbReference type="Proteomes" id="UP001221757"/>
    </source>
</evidence>
<accession>A0AAD7DTI2</accession>
<evidence type="ECO:0000313" key="1">
    <source>
        <dbReference type="EMBL" id="KAJ7697369.1"/>
    </source>
</evidence>
<reference evidence="1" key="1">
    <citation type="submission" date="2023-03" db="EMBL/GenBank/DDBJ databases">
        <title>Massive genome expansion in bonnet fungi (Mycena s.s.) driven by repeated elements and novel gene families across ecological guilds.</title>
        <authorList>
            <consortium name="Lawrence Berkeley National Laboratory"/>
            <person name="Harder C.B."/>
            <person name="Miyauchi S."/>
            <person name="Viragh M."/>
            <person name="Kuo A."/>
            <person name="Thoen E."/>
            <person name="Andreopoulos B."/>
            <person name="Lu D."/>
            <person name="Skrede I."/>
            <person name="Drula E."/>
            <person name="Henrissat B."/>
            <person name="Morin E."/>
            <person name="Kohler A."/>
            <person name="Barry K."/>
            <person name="LaButti K."/>
            <person name="Morin E."/>
            <person name="Salamov A."/>
            <person name="Lipzen A."/>
            <person name="Mereny Z."/>
            <person name="Hegedus B."/>
            <person name="Baldrian P."/>
            <person name="Stursova M."/>
            <person name="Weitz H."/>
            <person name="Taylor A."/>
            <person name="Grigoriev I.V."/>
            <person name="Nagy L.G."/>
            <person name="Martin F."/>
            <person name="Kauserud H."/>
        </authorList>
    </citation>
    <scope>NUCLEOTIDE SEQUENCE</scope>
    <source>
        <strain evidence="1">CBHHK067</strain>
    </source>
</reference>
<dbReference type="Proteomes" id="UP001221757">
    <property type="component" value="Unassembled WGS sequence"/>
</dbReference>
<keyword evidence="2" id="KW-1185">Reference proteome</keyword>
<dbReference type="Gene3D" id="3.60.130.30">
    <property type="match status" value="1"/>
</dbReference>
<gene>
    <name evidence="1" type="ORF">B0H17DRAFT_928448</name>
</gene>
<sequence>VLDDEGRIIAVFVGTPEDPGWPDVIAEVVAVLTEAREAALASEAVSASDEHHRRGDFLPFAVGLSHGGGQSRPGILLHSKRLRPIVQRIMKNKSVRRVCGFQSSSFFNFAPKVAGDYIKNLKPIFERDPTLQHNFSNSIFPTVTFNCGPRTATFEHLDFNNRPDGFCAITCGGQFNHRLGAHLYLKQLRLVVEFPSGATALIPSGTVDHGNTPLQAGETRCGITQYAAGALFRWSGYGFKNGKQLLRERGGAERKAAFDGAPGERARAGLERFSKVAELAADRASVIATL</sequence>